<dbReference type="PANTHER" id="PTHR11067">
    <property type="entry name" value="INOSINE TRIPHOSPHATE PYROPHOSPHATASE/HAM1 PROTEIN"/>
    <property type="match status" value="1"/>
</dbReference>
<dbReference type="Gene3D" id="3.90.950.10">
    <property type="match status" value="1"/>
</dbReference>
<comment type="similarity">
    <text evidence="1 10 11">Belongs to the HAM1 NTPase family.</text>
</comment>
<dbReference type="GO" id="GO:0000166">
    <property type="term" value="F:nucleotide binding"/>
    <property type="evidence" value="ECO:0007669"/>
    <property type="project" value="UniProtKB-KW"/>
</dbReference>
<dbReference type="EC" id="3.6.1.66" evidence="10"/>
<evidence type="ECO:0000256" key="5">
    <source>
        <dbReference type="ARBA" id="ARBA00022801"/>
    </source>
</evidence>
<organism evidence="12 13">
    <name type="scientific">PS1 clade bacterium</name>
    <dbReference type="NCBI Taxonomy" id="2175152"/>
    <lineage>
        <taxon>Bacteria</taxon>
        <taxon>Pseudomonadati</taxon>
        <taxon>Pseudomonadota</taxon>
        <taxon>Alphaproteobacteria</taxon>
        <taxon>PS1 clade</taxon>
    </lineage>
</organism>
<dbReference type="FunFam" id="3.90.950.10:FF:000001">
    <property type="entry name" value="dITP/XTP pyrophosphatase"/>
    <property type="match status" value="1"/>
</dbReference>
<dbReference type="GO" id="GO:0009117">
    <property type="term" value="P:nucleotide metabolic process"/>
    <property type="evidence" value="ECO:0007669"/>
    <property type="project" value="UniProtKB-KW"/>
</dbReference>
<dbReference type="Pfam" id="PF01725">
    <property type="entry name" value="Ham1p_like"/>
    <property type="match status" value="1"/>
</dbReference>
<feature type="binding site" evidence="10">
    <location>
        <position position="183"/>
    </location>
    <ligand>
        <name>substrate</name>
    </ligand>
</feature>
<comment type="catalytic activity">
    <reaction evidence="10">
        <text>ITP + H2O = IMP + diphosphate + H(+)</text>
        <dbReference type="Rhea" id="RHEA:29399"/>
        <dbReference type="ChEBI" id="CHEBI:15377"/>
        <dbReference type="ChEBI" id="CHEBI:15378"/>
        <dbReference type="ChEBI" id="CHEBI:33019"/>
        <dbReference type="ChEBI" id="CHEBI:58053"/>
        <dbReference type="ChEBI" id="CHEBI:61402"/>
        <dbReference type="EC" id="3.6.1.66"/>
    </reaction>
</comment>
<feature type="active site" description="Proton acceptor" evidence="10">
    <location>
        <position position="74"/>
    </location>
</feature>
<dbReference type="CDD" id="cd00515">
    <property type="entry name" value="HAM1"/>
    <property type="match status" value="1"/>
</dbReference>
<evidence type="ECO:0000256" key="9">
    <source>
        <dbReference type="ARBA" id="ARBA00052017"/>
    </source>
</evidence>
<dbReference type="GO" id="GO:0017111">
    <property type="term" value="F:ribonucleoside triphosphate phosphatase activity"/>
    <property type="evidence" value="ECO:0007669"/>
    <property type="project" value="InterPro"/>
</dbReference>
<evidence type="ECO:0000256" key="3">
    <source>
        <dbReference type="ARBA" id="ARBA00022723"/>
    </source>
</evidence>
<dbReference type="GO" id="GO:0046872">
    <property type="term" value="F:metal ion binding"/>
    <property type="evidence" value="ECO:0007669"/>
    <property type="project" value="UniProtKB-KW"/>
</dbReference>
<evidence type="ECO:0000256" key="10">
    <source>
        <dbReference type="HAMAP-Rule" id="MF_01405"/>
    </source>
</evidence>
<comment type="caution">
    <text evidence="12">The sequence shown here is derived from an EMBL/GenBank/DDBJ whole genome shotgun (WGS) entry which is preliminary data.</text>
</comment>
<feature type="binding site" evidence="10">
    <location>
        <begin position="13"/>
        <end position="18"/>
    </location>
    <ligand>
        <name>substrate</name>
    </ligand>
</feature>
<dbReference type="GO" id="GO:0035870">
    <property type="term" value="F:dITP diphosphatase activity"/>
    <property type="evidence" value="ECO:0007669"/>
    <property type="project" value="UniProtKB-UniRule"/>
</dbReference>
<comment type="catalytic activity">
    <reaction evidence="8 10">
        <text>dITP + H2O = dIMP + diphosphate + H(+)</text>
        <dbReference type="Rhea" id="RHEA:28342"/>
        <dbReference type="ChEBI" id="CHEBI:15377"/>
        <dbReference type="ChEBI" id="CHEBI:15378"/>
        <dbReference type="ChEBI" id="CHEBI:33019"/>
        <dbReference type="ChEBI" id="CHEBI:61194"/>
        <dbReference type="ChEBI" id="CHEBI:61382"/>
        <dbReference type="EC" id="3.6.1.66"/>
    </reaction>
</comment>
<evidence type="ECO:0000256" key="1">
    <source>
        <dbReference type="ARBA" id="ARBA00008023"/>
    </source>
</evidence>
<dbReference type="EMBL" id="QOQD01000002">
    <property type="protein sequence ID" value="RCL74323.1"/>
    <property type="molecule type" value="Genomic_DNA"/>
</dbReference>
<feature type="binding site" evidence="10">
    <location>
        <begin position="160"/>
        <end position="163"/>
    </location>
    <ligand>
        <name>substrate</name>
    </ligand>
</feature>
<dbReference type="PANTHER" id="PTHR11067:SF9">
    <property type="entry name" value="INOSINE TRIPHOSPHATE PYROPHOSPHATASE"/>
    <property type="match status" value="1"/>
</dbReference>
<accession>A0A368DSR3</accession>
<comment type="caution">
    <text evidence="10">Lacks conserved residue(s) required for the propagation of feature annotation.</text>
</comment>
<dbReference type="SUPFAM" id="SSF52972">
    <property type="entry name" value="ITPase-like"/>
    <property type="match status" value="1"/>
</dbReference>
<comment type="function">
    <text evidence="10">Pyrophosphatase that catalyzes the hydrolysis of nucleoside triphosphates to their monophosphate derivatives, with a high preference for the non-canonical purine nucleotides XTP (xanthosine triphosphate), dITP (deoxyinosine triphosphate) and ITP. Seems to function as a house-cleaning enzyme that removes non-canonical purine nucleotides from the nucleotide pool, thus preventing their incorporation into DNA/RNA and avoiding chromosomal lesions.</text>
</comment>
<dbReference type="InterPro" id="IPR020922">
    <property type="entry name" value="dITP/XTP_pyrophosphatase"/>
</dbReference>
<feature type="binding site" evidence="10">
    <location>
        <position position="74"/>
    </location>
    <ligand>
        <name>Mg(2+)</name>
        <dbReference type="ChEBI" id="CHEBI:18420"/>
    </ligand>
</feature>
<reference evidence="12 13" key="1">
    <citation type="journal article" date="2018" name="Microbiome">
        <title>Fine metagenomic profile of the Mediterranean stratified and mixed water columns revealed by assembly and recruitment.</title>
        <authorList>
            <person name="Haro-Moreno J.M."/>
            <person name="Lopez-Perez M."/>
            <person name="De La Torre J.R."/>
            <person name="Picazo A."/>
            <person name="Camacho A."/>
            <person name="Rodriguez-Valera F."/>
        </authorList>
    </citation>
    <scope>NUCLEOTIDE SEQUENCE [LARGE SCALE GENOMIC DNA]</scope>
    <source>
        <strain evidence="12">MED-G57</strain>
    </source>
</reference>
<keyword evidence="3 10" id="KW-0479">Metal-binding</keyword>
<gene>
    <name evidence="12" type="primary">rdgB</name>
    <name evidence="12" type="ORF">DBW71_00945</name>
</gene>
<comment type="catalytic activity">
    <reaction evidence="9 10">
        <text>XTP + H2O = XMP + diphosphate + H(+)</text>
        <dbReference type="Rhea" id="RHEA:28610"/>
        <dbReference type="ChEBI" id="CHEBI:15377"/>
        <dbReference type="ChEBI" id="CHEBI:15378"/>
        <dbReference type="ChEBI" id="CHEBI:33019"/>
        <dbReference type="ChEBI" id="CHEBI:57464"/>
        <dbReference type="ChEBI" id="CHEBI:61314"/>
        <dbReference type="EC" id="3.6.1.66"/>
    </reaction>
</comment>
<dbReference type="GO" id="GO:0009146">
    <property type="term" value="P:purine nucleoside triphosphate catabolic process"/>
    <property type="evidence" value="ECO:0007669"/>
    <property type="project" value="UniProtKB-UniRule"/>
</dbReference>
<dbReference type="GO" id="GO:0036220">
    <property type="term" value="F:ITP diphosphatase activity"/>
    <property type="evidence" value="ECO:0007669"/>
    <property type="project" value="UniProtKB-UniRule"/>
</dbReference>
<dbReference type="AlphaFoldDB" id="A0A368DSR3"/>
<dbReference type="GO" id="GO:0036222">
    <property type="term" value="F:XTP diphosphatase activity"/>
    <property type="evidence" value="ECO:0007669"/>
    <property type="project" value="UniProtKB-UniRule"/>
</dbReference>
<dbReference type="Proteomes" id="UP000253570">
    <property type="component" value="Unassembled WGS sequence"/>
</dbReference>
<dbReference type="InterPro" id="IPR002637">
    <property type="entry name" value="RdgB/HAM1"/>
</dbReference>
<comment type="cofactor">
    <cofactor evidence="10">
        <name>Mg(2+)</name>
        <dbReference type="ChEBI" id="CHEBI:18420"/>
    </cofactor>
    <text evidence="10">Binds 1 Mg(2+) ion per subunit.</text>
</comment>
<dbReference type="GO" id="GO:0005829">
    <property type="term" value="C:cytosol"/>
    <property type="evidence" value="ECO:0007669"/>
    <property type="project" value="TreeGrafter"/>
</dbReference>
<evidence type="ECO:0000256" key="2">
    <source>
        <dbReference type="ARBA" id="ARBA00011738"/>
    </source>
</evidence>
<dbReference type="InterPro" id="IPR029001">
    <property type="entry name" value="ITPase-like_fam"/>
</dbReference>
<keyword evidence="6 10" id="KW-0460">Magnesium</keyword>
<feature type="binding site" evidence="10">
    <location>
        <position position="75"/>
    </location>
    <ligand>
        <name>substrate</name>
    </ligand>
</feature>
<evidence type="ECO:0000256" key="7">
    <source>
        <dbReference type="ARBA" id="ARBA00023080"/>
    </source>
</evidence>
<dbReference type="HAMAP" id="MF_01405">
    <property type="entry name" value="Non_canon_purine_NTPase"/>
    <property type="match status" value="1"/>
</dbReference>
<evidence type="ECO:0000256" key="4">
    <source>
        <dbReference type="ARBA" id="ARBA00022741"/>
    </source>
</evidence>
<proteinExistence type="inferred from homology"/>
<keyword evidence="7 10" id="KW-0546">Nucleotide metabolism</keyword>
<keyword evidence="5 10" id="KW-0378">Hydrolase</keyword>
<protein>
    <recommendedName>
        <fullName evidence="10">dITP/XTP pyrophosphatase</fullName>
        <ecNumber evidence="10">3.6.1.66</ecNumber>
    </recommendedName>
    <alternativeName>
        <fullName evidence="10">Non-canonical purine NTP pyrophosphatase</fullName>
    </alternativeName>
    <alternativeName>
        <fullName evidence="10">Non-standard purine NTP pyrophosphatase</fullName>
    </alternativeName>
    <alternativeName>
        <fullName evidence="10">Nucleoside-triphosphate diphosphatase</fullName>
    </alternativeName>
    <alternativeName>
        <fullName evidence="10">Nucleoside-triphosphate pyrophosphatase</fullName>
        <shortName evidence="10">NTPase</shortName>
    </alternativeName>
</protein>
<evidence type="ECO:0000313" key="12">
    <source>
        <dbReference type="EMBL" id="RCL74323.1"/>
    </source>
</evidence>
<evidence type="ECO:0000256" key="6">
    <source>
        <dbReference type="ARBA" id="ARBA00022842"/>
    </source>
</evidence>
<comment type="subunit">
    <text evidence="2 10">Homodimer.</text>
</comment>
<feature type="binding site" evidence="10">
    <location>
        <begin position="195"/>
        <end position="196"/>
    </location>
    <ligand>
        <name>substrate</name>
    </ligand>
</feature>
<keyword evidence="4 10" id="KW-0547">Nucleotide-binding</keyword>
<evidence type="ECO:0000256" key="8">
    <source>
        <dbReference type="ARBA" id="ARBA00051875"/>
    </source>
</evidence>
<dbReference type="NCBIfam" id="TIGR00042">
    <property type="entry name" value="RdgB/HAM1 family non-canonical purine NTP pyrophosphatase"/>
    <property type="match status" value="1"/>
</dbReference>
<sequence>MINLEEKKLLIASHNEGKISEFRELLNFFDVKIISSKELQLPEPVEDGISFEENALIKAKSAAELSGIVALSDDSGIEVEALDKRPGIYSARWAGPDKNFVFAMSEINRMLDELGAVSEEKRRACFVCALCLYYPSGEHEFFVGKIDGKIVWPPRGKYGFGYDAIFLPDGLNKTFGELTSSEKHSWAIDKVGLSHRAIAFSKFAKFLTKK</sequence>
<evidence type="ECO:0000313" key="13">
    <source>
        <dbReference type="Proteomes" id="UP000253570"/>
    </source>
</evidence>
<evidence type="ECO:0000256" key="11">
    <source>
        <dbReference type="RuleBase" id="RU003781"/>
    </source>
</evidence>
<name>A0A368DSR3_9PROT</name>